<proteinExistence type="predicted"/>
<feature type="chain" id="PRO_5011594337" evidence="1">
    <location>
        <begin position="28"/>
        <end position="449"/>
    </location>
</feature>
<organism evidence="2 3">
    <name type="scientific">Lentzea xinjiangensis</name>
    <dbReference type="NCBI Taxonomy" id="402600"/>
    <lineage>
        <taxon>Bacteria</taxon>
        <taxon>Bacillati</taxon>
        <taxon>Actinomycetota</taxon>
        <taxon>Actinomycetes</taxon>
        <taxon>Pseudonocardiales</taxon>
        <taxon>Pseudonocardiaceae</taxon>
        <taxon>Lentzea</taxon>
    </lineage>
</organism>
<reference evidence="3" key="1">
    <citation type="submission" date="2016-10" db="EMBL/GenBank/DDBJ databases">
        <authorList>
            <person name="Varghese N."/>
            <person name="Submissions S."/>
        </authorList>
    </citation>
    <scope>NUCLEOTIDE SEQUENCE [LARGE SCALE GENOMIC DNA]</scope>
    <source>
        <strain evidence="3">CGMCC 4.3525</strain>
    </source>
</reference>
<evidence type="ECO:0000313" key="3">
    <source>
        <dbReference type="Proteomes" id="UP000199352"/>
    </source>
</evidence>
<gene>
    <name evidence="2" type="ORF">SAMN05216188_12275</name>
</gene>
<sequence length="449" mass="48233">MLSIRTPLRTFGAATAVLLLASACAGAGGGGGSGSDSINVLMVNNPQMQDLQKLTADNFTKDTGVKVNFTVLPENDVRDKISQDFSSQAGQYDVATISNYETPMYAKNGWLAPMDDFVAKDSGFDQADILEPIKQSLTAADGKVYAQPFYGESSFLMYRKDIFEAKGVTLPEKPTWQQVAEAAQKVSTPEVRGICLRGQPGWGQVMAPLTTVVNTFGGTWFTKDWQAQVNAPEFKEATKFYVDLVRNHGEAGAPQAGFAECLNNMTQGKVAMWYDATVAAGLLEAADSPVKGKLGFTQAPVVKTDSSGWLYTWAFGIQKASKKQEAAWKFISWASGKGYEELVGKNLGWSKLPDGKRASTYQRAEYKQSSGTFSAQAEAAIKSAKPLNPGVQERPAPGIQFVGIPEFTDLGTQVSQQISSAIAGATSVDDALNSSQQLAEKVAAKYKGQ</sequence>
<accession>A0A1H9UQD6</accession>
<evidence type="ECO:0000256" key="1">
    <source>
        <dbReference type="SAM" id="SignalP"/>
    </source>
</evidence>
<dbReference type="AlphaFoldDB" id="A0A1H9UQD6"/>
<dbReference type="PANTHER" id="PTHR43649:SF12">
    <property type="entry name" value="DIACETYLCHITOBIOSE BINDING PROTEIN DASA"/>
    <property type="match status" value="1"/>
</dbReference>
<evidence type="ECO:0000313" key="2">
    <source>
        <dbReference type="EMBL" id="SES11606.1"/>
    </source>
</evidence>
<dbReference type="Proteomes" id="UP000199352">
    <property type="component" value="Unassembled WGS sequence"/>
</dbReference>
<keyword evidence="1" id="KW-0732">Signal</keyword>
<dbReference type="Pfam" id="PF01547">
    <property type="entry name" value="SBP_bac_1"/>
    <property type="match status" value="1"/>
</dbReference>
<feature type="signal peptide" evidence="1">
    <location>
        <begin position="1"/>
        <end position="27"/>
    </location>
</feature>
<dbReference type="PROSITE" id="PS51257">
    <property type="entry name" value="PROKAR_LIPOPROTEIN"/>
    <property type="match status" value="1"/>
</dbReference>
<protein>
    <submittedName>
        <fullName evidence="2">Carbohydrate ABC transporter substrate-binding protein, CUT1 family</fullName>
    </submittedName>
</protein>
<name>A0A1H9UQD6_9PSEU</name>
<dbReference type="PANTHER" id="PTHR43649">
    <property type="entry name" value="ARABINOSE-BINDING PROTEIN-RELATED"/>
    <property type="match status" value="1"/>
</dbReference>
<dbReference type="CDD" id="cd13585">
    <property type="entry name" value="PBP2_TMBP_like"/>
    <property type="match status" value="1"/>
</dbReference>
<dbReference type="RefSeq" id="WP_089958909.1">
    <property type="nucleotide sequence ID" value="NZ_FOFR01000022.1"/>
</dbReference>
<keyword evidence="3" id="KW-1185">Reference proteome</keyword>
<dbReference type="STRING" id="402600.SAMN05216188_12275"/>
<dbReference type="InterPro" id="IPR050490">
    <property type="entry name" value="Bact_solute-bd_prot1"/>
</dbReference>
<dbReference type="OrthoDB" id="9770625at2"/>
<dbReference type="InterPro" id="IPR006059">
    <property type="entry name" value="SBP"/>
</dbReference>
<dbReference type="SUPFAM" id="SSF53850">
    <property type="entry name" value="Periplasmic binding protein-like II"/>
    <property type="match status" value="1"/>
</dbReference>
<dbReference type="Gene3D" id="3.40.190.10">
    <property type="entry name" value="Periplasmic binding protein-like II"/>
    <property type="match status" value="2"/>
</dbReference>
<dbReference type="EMBL" id="FOFR01000022">
    <property type="protein sequence ID" value="SES11606.1"/>
    <property type="molecule type" value="Genomic_DNA"/>
</dbReference>